<dbReference type="SUPFAM" id="SSF48173">
    <property type="entry name" value="Cryptochrome/photolyase FAD-binding domain"/>
    <property type="match status" value="1"/>
</dbReference>
<comment type="cofactor">
    <cofactor evidence="4">
        <name>FAD</name>
        <dbReference type="ChEBI" id="CHEBI:57692"/>
    </cofactor>
    <text evidence="4">Binds 1 FAD per subunit.</text>
</comment>
<evidence type="ECO:0000313" key="7">
    <source>
        <dbReference type="Proteomes" id="UP000076420"/>
    </source>
</evidence>
<dbReference type="Pfam" id="PF03441">
    <property type="entry name" value="FAD_binding_7"/>
    <property type="match status" value="1"/>
</dbReference>
<keyword evidence="2 4" id="KW-0285">Flavoprotein</keyword>
<comment type="similarity">
    <text evidence="1">Belongs to the DNA photolyase class-1 family.</text>
</comment>
<evidence type="ECO:0000256" key="2">
    <source>
        <dbReference type="ARBA" id="ARBA00022630"/>
    </source>
</evidence>
<gene>
    <name evidence="6" type="primary">106073542</name>
</gene>
<dbReference type="Gene3D" id="1.10.579.10">
    <property type="entry name" value="DNA Cyclobutane Dipyrimidine Photolyase, subunit A, domain 3"/>
    <property type="match status" value="1"/>
</dbReference>
<dbReference type="GO" id="GO:0071949">
    <property type="term" value="F:FAD binding"/>
    <property type="evidence" value="ECO:0007669"/>
    <property type="project" value="TreeGrafter"/>
</dbReference>
<proteinExistence type="inferred from homology"/>
<dbReference type="InterPro" id="IPR005101">
    <property type="entry name" value="Cryptochr/Photolyase_FAD-bd"/>
</dbReference>
<protein>
    <recommendedName>
        <fullName evidence="5">Cryptochrome/DNA photolyase FAD-binding domain-containing protein</fullName>
    </recommendedName>
</protein>
<evidence type="ECO:0000259" key="5">
    <source>
        <dbReference type="Pfam" id="PF03441"/>
    </source>
</evidence>
<dbReference type="EnsemblMetazoa" id="BGLB030180-RA">
    <property type="protein sequence ID" value="BGLB030180-PA"/>
    <property type="gene ID" value="BGLB030180"/>
</dbReference>
<evidence type="ECO:0000256" key="3">
    <source>
        <dbReference type="ARBA" id="ARBA00022827"/>
    </source>
</evidence>
<dbReference type="Proteomes" id="UP000076420">
    <property type="component" value="Unassembled WGS sequence"/>
</dbReference>
<dbReference type="GO" id="GO:0003677">
    <property type="term" value="F:DNA binding"/>
    <property type="evidence" value="ECO:0007669"/>
    <property type="project" value="TreeGrafter"/>
</dbReference>
<evidence type="ECO:0000256" key="4">
    <source>
        <dbReference type="PIRSR" id="PIRSR602081-1"/>
    </source>
</evidence>
<feature type="binding site" evidence="4">
    <location>
        <begin position="28"/>
        <end position="30"/>
    </location>
    <ligand>
        <name>FAD</name>
        <dbReference type="ChEBI" id="CHEBI:57692"/>
    </ligand>
</feature>
<keyword evidence="3 4" id="KW-0274">FAD</keyword>
<dbReference type="GO" id="GO:0005737">
    <property type="term" value="C:cytoplasm"/>
    <property type="evidence" value="ECO:0007669"/>
    <property type="project" value="TreeGrafter"/>
</dbReference>
<evidence type="ECO:0000256" key="1">
    <source>
        <dbReference type="ARBA" id="ARBA00005862"/>
    </source>
</evidence>
<feature type="domain" description="Cryptochrome/DNA photolyase FAD-binding" evidence="5">
    <location>
        <begin position="1"/>
        <end position="122"/>
    </location>
</feature>
<sequence length="123" mass="14184">MVVASFLVKNLNIHWHIGRDWFWNCLFDADLGNNSTSWQWVSGCGVDPVPYFRIFNPITQGEKFDKNGEYTRKYVPELMYMPDSYLFKPWMAKESILKSANVVIGKSYPAPIVDLISSRNSAL</sequence>
<dbReference type="InterPro" id="IPR036134">
    <property type="entry name" value="Crypto/Photolyase_FAD-like_sf"/>
</dbReference>
<dbReference type="GO" id="GO:0005634">
    <property type="term" value="C:nucleus"/>
    <property type="evidence" value="ECO:0007669"/>
    <property type="project" value="TreeGrafter"/>
</dbReference>
<evidence type="ECO:0000313" key="6">
    <source>
        <dbReference type="EnsemblMetazoa" id="BGLB030180-PA"/>
    </source>
</evidence>
<dbReference type="GO" id="GO:0043153">
    <property type="term" value="P:entrainment of circadian clock by photoperiod"/>
    <property type="evidence" value="ECO:0007669"/>
    <property type="project" value="TreeGrafter"/>
</dbReference>
<dbReference type="InterPro" id="IPR002081">
    <property type="entry name" value="Cryptochrome/DNA_photolyase_1"/>
</dbReference>
<dbReference type="STRING" id="6526.A0A2C9LE72"/>
<dbReference type="PANTHER" id="PTHR11455">
    <property type="entry name" value="CRYPTOCHROME"/>
    <property type="match status" value="1"/>
</dbReference>
<accession>A0A2C9LE72</accession>
<dbReference type="GO" id="GO:0003904">
    <property type="term" value="F:deoxyribodipyrimidine photo-lyase activity"/>
    <property type="evidence" value="ECO:0007669"/>
    <property type="project" value="TreeGrafter"/>
</dbReference>
<organism evidence="6 7">
    <name type="scientific">Biomphalaria glabrata</name>
    <name type="common">Bloodfluke planorb</name>
    <name type="synonym">Freshwater snail</name>
    <dbReference type="NCBI Taxonomy" id="6526"/>
    <lineage>
        <taxon>Eukaryota</taxon>
        <taxon>Metazoa</taxon>
        <taxon>Spiralia</taxon>
        <taxon>Lophotrochozoa</taxon>
        <taxon>Mollusca</taxon>
        <taxon>Gastropoda</taxon>
        <taxon>Heterobranchia</taxon>
        <taxon>Euthyneura</taxon>
        <taxon>Panpulmonata</taxon>
        <taxon>Hygrophila</taxon>
        <taxon>Lymnaeoidea</taxon>
        <taxon>Planorbidae</taxon>
        <taxon>Biomphalaria</taxon>
    </lineage>
</organism>
<reference evidence="6" key="1">
    <citation type="submission" date="2020-05" db="UniProtKB">
        <authorList>
            <consortium name="EnsemblMetazoa"/>
        </authorList>
    </citation>
    <scope>IDENTIFICATION</scope>
    <source>
        <strain evidence="6">BB02</strain>
    </source>
</reference>
<dbReference type="KEGG" id="bgt:106073542"/>
<name>A0A2C9LE72_BIOGL</name>
<dbReference type="AlphaFoldDB" id="A0A2C9LE72"/>
<dbReference type="VEuPathDB" id="VectorBase:BGLAX_034381"/>
<dbReference type="GO" id="GO:0032922">
    <property type="term" value="P:circadian regulation of gene expression"/>
    <property type="evidence" value="ECO:0007669"/>
    <property type="project" value="TreeGrafter"/>
</dbReference>
<dbReference type="VEuPathDB" id="VectorBase:BGLB030180"/>
<dbReference type="PANTHER" id="PTHR11455:SF18">
    <property type="entry name" value="SI:CH1073-390K14.1"/>
    <property type="match status" value="1"/>
</dbReference>